<protein>
    <recommendedName>
        <fullName evidence="4">Ig-like domain-containing protein</fullName>
    </recommendedName>
</protein>
<dbReference type="PANTHER" id="PTHR23267">
    <property type="entry name" value="IMMUNOGLOBULIN LIGHT CHAIN"/>
    <property type="match status" value="1"/>
</dbReference>
<dbReference type="FunFam" id="2.60.40.10:FF:000721">
    <property type="entry name" value="Immunoglobulin lambda variable 5-45"/>
    <property type="match status" value="1"/>
</dbReference>
<dbReference type="SUPFAM" id="SSF48726">
    <property type="entry name" value="Immunoglobulin"/>
    <property type="match status" value="1"/>
</dbReference>
<evidence type="ECO:0000313" key="5">
    <source>
        <dbReference type="Ensembl" id="ENSVKKP00000010708.1"/>
    </source>
</evidence>
<accession>A0A8D2JD58</accession>
<dbReference type="Pfam" id="PF07686">
    <property type="entry name" value="V-set"/>
    <property type="match status" value="1"/>
</dbReference>
<evidence type="ECO:0000259" key="4">
    <source>
        <dbReference type="PROSITE" id="PS50835"/>
    </source>
</evidence>
<dbReference type="InterPro" id="IPR036179">
    <property type="entry name" value="Ig-like_dom_sf"/>
</dbReference>
<feature type="domain" description="Ig-like" evidence="4">
    <location>
        <begin position="29"/>
        <end position="137"/>
    </location>
</feature>
<dbReference type="InterPro" id="IPR013783">
    <property type="entry name" value="Ig-like_fold"/>
</dbReference>
<keyword evidence="6" id="KW-1185">Reference proteome</keyword>
<dbReference type="InterPro" id="IPR007110">
    <property type="entry name" value="Ig-like_dom"/>
</dbReference>
<dbReference type="OMA" id="MIWHNNA"/>
<keyword evidence="2" id="KW-1015">Disulfide bond</keyword>
<evidence type="ECO:0000256" key="2">
    <source>
        <dbReference type="ARBA" id="ARBA00023157"/>
    </source>
</evidence>
<evidence type="ECO:0000256" key="3">
    <source>
        <dbReference type="ARBA" id="ARBA00023319"/>
    </source>
</evidence>
<dbReference type="Proteomes" id="UP000694545">
    <property type="component" value="Unplaced"/>
</dbReference>
<dbReference type="SMART" id="SM00406">
    <property type="entry name" value="IGv"/>
    <property type="match status" value="1"/>
</dbReference>
<dbReference type="PROSITE" id="PS50835">
    <property type="entry name" value="IG_LIKE"/>
    <property type="match status" value="1"/>
</dbReference>
<dbReference type="Ensembl" id="ENSVKKT00000010966.1">
    <property type="protein sequence ID" value="ENSVKKP00000010708.1"/>
    <property type="gene ID" value="ENSVKKG00000007521.1"/>
</dbReference>
<dbReference type="InterPro" id="IPR050150">
    <property type="entry name" value="IgV_Light_Chain"/>
</dbReference>
<dbReference type="AlphaFoldDB" id="A0A8D2JD58"/>
<reference evidence="5" key="2">
    <citation type="submission" date="2025-09" db="UniProtKB">
        <authorList>
            <consortium name="Ensembl"/>
        </authorList>
    </citation>
    <scope>IDENTIFICATION</scope>
</reference>
<name>A0A8D2JD58_VARKO</name>
<dbReference type="InterPro" id="IPR003599">
    <property type="entry name" value="Ig_sub"/>
</dbReference>
<reference evidence="5" key="1">
    <citation type="submission" date="2025-08" db="UniProtKB">
        <authorList>
            <consortium name="Ensembl"/>
        </authorList>
    </citation>
    <scope>IDENTIFICATION</scope>
</reference>
<sequence>MFPHVSAPDLTIGCNTFSNAPFPGSHCLPTLTQPPSASVGQGNTVKLSCSSSPDASIGSYWVSWYQQKPGGSPRYLLAYYSDSSKNQGSGVPARFSGSKDTSTNSGILTISGVLAEDEADYYCAVWHSSAFHSDAFS</sequence>
<evidence type="ECO:0000256" key="1">
    <source>
        <dbReference type="ARBA" id="ARBA00022729"/>
    </source>
</evidence>
<dbReference type="Gene3D" id="2.60.40.10">
    <property type="entry name" value="Immunoglobulins"/>
    <property type="match status" value="1"/>
</dbReference>
<proteinExistence type="predicted"/>
<dbReference type="SMART" id="SM00409">
    <property type="entry name" value="IG"/>
    <property type="match status" value="1"/>
</dbReference>
<evidence type="ECO:0000313" key="6">
    <source>
        <dbReference type="Proteomes" id="UP000694545"/>
    </source>
</evidence>
<organism evidence="5 6">
    <name type="scientific">Varanus komodoensis</name>
    <name type="common">Komodo dragon</name>
    <dbReference type="NCBI Taxonomy" id="61221"/>
    <lineage>
        <taxon>Eukaryota</taxon>
        <taxon>Metazoa</taxon>
        <taxon>Chordata</taxon>
        <taxon>Craniata</taxon>
        <taxon>Vertebrata</taxon>
        <taxon>Euteleostomi</taxon>
        <taxon>Lepidosauria</taxon>
        <taxon>Squamata</taxon>
        <taxon>Bifurcata</taxon>
        <taxon>Unidentata</taxon>
        <taxon>Episquamata</taxon>
        <taxon>Toxicofera</taxon>
        <taxon>Anguimorpha</taxon>
        <taxon>Paleoanguimorpha</taxon>
        <taxon>Varanoidea</taxon>
        <taxon>Varanidae</taxon>
        <taxon>Varanus</taxon>
    </lineage>
</organism>
<dbReference type="InterPro" id="IPR013106">
    <property type="entry name" value="Ig_V-set"/>
</dbReference>
<keyword evidence="1" id="KW-0732">Signal</keyword>
<keyword evidence="3" id="KW-0393">Immunoglobulin domain</keyword>